<feature type="compositionally biased region" description="Gly residues" evidence="1">
    <location>
        <begin position="451"/>
        <end position="462"/>
    </location>
</feature>
<dbReference type="AlphaFoldDB" id="A0A6H9WPW6"/>
<dbReference type="EMBL" id="WBJY01000001">
    <property type="protein sequence ID" value="KAB1649027.1"/>
    <property type="molecule type" value="Genomic_DNA"/>
</dbReference>
<dbReference type="PANTHER" id="PTHR43283:SF18">
    <property type="match status" value="1"/>
</dbReference>
<organism evidence="3 4">
    <name type="scientific">Pseudoclavibacter endophyticus</name>
    <dbReference type="NCBI Taxonomy" id="1778590"/>
    <lineage>
        <taxon>Bacteria</taxon>
        <taxon>Bacillati</taxon>
        <taxon>Actinomycetota</taxon>
        <taxon>Actinomycetes</taxon>
        <taxon>Micrococcales</taxon>
        <taxon>Microbacteriaceae</taxon>
        <taxon>Pseudoclavibacter</taxon>
    </lineage>
</organism>
<name>A0A6H9WPW6_9MICO</name>
<dbReference type="Pfam" id="PF00144">
    <property type="entry name" value="Beta-lactamase"/>
    <property type="match status" value="2"/>
</dbReference>
<dbReference type="OrthoDB" id="3174977at2"/>
<dbReference type="InterPro" id="IPR012338">
    <property type="entry name" value="Beta-lactam/transpept-like"/>
</dbReference>
<dbReference type="InterPro" id="IPR001466">
    <property type="entry name" value="Beta-lactam-related"/>
</dbReference>
<accession>A0A6H9WPW6</accession>
<protein>
    <submittedName>
        <fullName evidence="3">Beta-lactamase family protein</fullName>
    </submittedName>
</protein>
<evidence type="ECO:0000256" key="1">
    <source>
        <dbReference type="SAM" id="MobiDB-lite"/>
    </source>
</evidence>
<dbReference type="PANTHER" id="PTHR43283">
    <property type="entry name" value="BETA-LACTAMASE-RELATED"/>
    <property type="match status" value="1"/>
</dbReference>
<feature type="compositionally biased region" description="Pro residues" evidence="1">
    <location>
        <begin position="418"/>
        <end position="432"/>
    </location>
</feature>
<sequence length="557" mass="56904">MRPQSRTLEAPSLFRLGELAHRLAGALMVCCLVAVLAACSSRPAPLEDPPPVPTEEATFDTAAIEAGMDAMLAAGAPAVLVEVRDGDEVWRHALGVISVTGNERPDPLAAVRIASVTKSMIGVILLQLVAEGRLDLDEPIAEYLPDLTLGREVVELGEVDDGAGGQGDAAVPDATGASGPDLTLEPSPVPTGPDWTAPAPDPDASVPDEVPPGAVEGSDVAFDADGAPILDPTTIVTPRMLAQHTAGVPDYIGTFPLTDFAELPSTLGGDYDLDELIGRVAAEPWPSRPGGAFNYSNTNYLVLSLLIEQITGDPIERVIQERIAEGGGLEATSLPGDATLPEGGAHGYFELEGVYIDVSTQSASLWSGAGGIVSTVGDVNSFYRGLMQGAYVHADELRTALELNQAGYGIGVQGHADPCPPGDPVFATPPGPTNDDDADAGDAALDAVGPDGEGAQVGGGDSAGEDPTPSATPGDAGPAVSQFPQIGEPGMTYGHLGSGLGYRILSMSSPDGMRQVTLSWTASPVDYGGDPRLGPAWETIDAALTATCPRTDAGAGG</sequence>
<feature type="region of interest" description="Disordered" evidence="1">
    <location>
        <begin position="159"/>
        <end position="206"/>
    </location>
</feature>
<dbReference type="Proteomes" id="UP000431744">
    <property type="component" value="Unassembled WGS sequence"/>
</dbReference>
<dbReference type="RefSeq" id="WP_158027580.1">
    <property type="nucleotide sequence ID" value="NZ_BMHG01000001.1"/>
</dbReference>
<comment type="caution">
    <text evidence="3">The sequence shown here is derived from an EMBL/GenBank/DDBJ whole genome shotgun (WGS) entry which is preliminary data.</text>
</comment>
<evidence type="ECO:0000313" key="3">
    <source>
        <dbReference type="EMBL" id="KAB1649027.1"/>
    </source>
</evidence>
<feature type="domain" description="Beta-lactamase-related" evidence="2">
    <location>
        <begin position="236"/>
        <end position="407"/>
    </location>
</feature>
<feature type="domain" description="Beta-lactamase-related" evidence="2">
    <location>
        <begin position="78"/>
        <end position="152"/>
    </location>
</feature>
<dbReference type="InterPro" id="IPR050789">
    <property type="entry name" value="Diverse_Enzym_Activities"/>
</dbReference>
<keyword evidence="4" id="KW-1185">Reference proteome</keyword>
<reference evidence="3 4" key="1">
    <citation type="submission" date="2019-09" db="EMBL/GenBank/DDBJ databases">
        <title>Phylogeny of genus Pseudoclavibacter and closely related genus.</title>
        <authorList>
            <person name="Li Y."/>
        </authorList>
    </citation>
    <scope>NUCLEOTIDE SEQUENCE [LARGE SCALE GENOMIC DNA]</scope>
    <source>
        <strain evidence="3 4">EGI 60007</strain>
    </source>
</reference>
<dbReference type="Gene3D" id="3.40.710.10">
    <property type="entry name" value="DD-peptidase/beta-lactamase superfamily"/>
    <property type="match status" value="2"/>
</dbReference>
<dbReference type="SUPFAM" id="SSF56601">
    <property type="entry name" value="beta-lactamase/transpeptidase-like"/>
    <property type="match status" value="1"/>
</dbReference>
<gene>
    <name evidence="3" type="ORF">F8O04_01695</name>
</gene>
<feature type="compositionally biased region" description="Low complexity" evidence="1">
    <location>
        <begin position="192"/>
        <end position="206"/>
    </location>
</feature>
<evidence type="ECO:0000313" key="4">
    <source>
        <dbReference type="Proteomes" id="UP000431744"/>
    </source>
</evidence>
<feature type="region of interest" description="Disordered" evidence="1">
    <location>
        <begin position="414"/>
        <end position="491"/>
    </location>
</feature>
<evidence type="ECO:0000259" key="2">
    <source>
        <dbReference type="Pfam" id="PF00144"/>
    </source>
</evidence>
<proteinExistence type="predicted"/>
<feature type="compositionally biased region" description="Low complexity" evidence="1">
    <location>
        <begin position="441"/>
        <end position="450"/>
    </location>
</feature>